<dbReference type="PANTHER" id="PTHR43201:SF10">
    <property type="entry name" value="CARRIER DOMAIN-CONTAINING PROTEIN"/>
    <property type="match status" value="1"/>
</dbReference>
<evidence type="ECO:0000259" key="2">
    <source>
        <dbReference type="PROSITE" id="PS50075"/>
    </source>
</evidence>
<dbReference type="SUPFAM" id="SSF56801">
    <property type="entry name" value="Acetyl-CoA synthetase-like"/>
    <property type="match status" value="1"/>
</dbReference>
<dbReference type="PaxDb" id="2850-Phatr43214"/>
<dbReference type="Pfam" id="PF13193">
    <property type="entry name" value="AMP-binding_C"/>
    <property type="match status" value="1"/>
</dbReference>
<dbReference type="InterPro" id="IPR011004">
    <property type="entry name" value="Trimer_LpxA-like_sf"/>
</dbReference>
<dbReference type="RefSeq" id="XP_002176961.1">
    <property type="nucleotide sequence ID" value="XM_002176925.1"/>
</dbReference>
<feature type="transmembrane region" description="Helical" evidence="1">
    <location>
        <begin position="870"/>
        <end position="896"/>
    </location>
</feature>
<feature type="transmembrane region" description="Helical" evidence="1">
    <location>
        <begin position="908"/>
        <end position="930"/>
    </location>
</feature>
<reference evidence="4" key="2">
    <citation type="submission" date="2008-08" db="EMBL/GenBank/DDBJ databases">
        <authorList>
            <consortium name="Diatom Consortium"/>
            <person name="Grigoriev I."/>
            <person name="Grimwood J."/>
            <person name="Kuo A."/>
            <person name="Otillar R.P."/>
            <person name="Salamov A."/>
            <person name="Detter J.C."/>
            <person name="Lindquist E."/>
            <person name="Shapiro H."/>
            <person name="Lucas S."/>
            <person name="Glavina del Rio T."/>
            <person name="Pitluck S."/>
            <person name="Rokhsar D."/>
            <person name="Bowler C."/>
        </authorList>
    </citation>
    <scope>GENOME REANNOTATION</scope>
    <source>
        <strain evidence="4">CCAP 1055/1</strain>
    </source>
</reference>
<dbReference type="Pfam" id="PF00501">
    <property type="entry name" value="AMP-binding"/>
    <property type="match status" value="1"/>
</dbReference>
<dbReference type="InterPro" id="IPR000873">
    <property type="entry name" value="AMP-dep_synth/lig_dom"/>
</dbReference>
<evidence type="ECO:0000313" key="3">
    <source>
        <dbReference type="EMBL" id="EEC51424.1"/>
    </source>
</evidence>
<gene>
    <name evidence="3" type="ORF">PHATRDRAFT_43214</name>
</gene>
<dbReference type="Gene3D" id="1.10.1200.10">
    <property type="entry name" value="ACP-like"/>
    <property type="match status" value="1"/>
</dbReference>
<protein>
    <recommendedName>
        <fullName evidence="2">Carrier domain-containing protein</fullName>
    </recommendedName>
</protein>
<dbReference type="InterPro" id="IPR045851">
    <property type="entry name" value="AMP-bd_C_sf"/>
</dbReference>
<dbReference type="OrthoDB" id="39469at2759"/>
<dbReference type="InterPro" id="IPR009081">
    <property type="entry name" value="PP-bd_ACP"/>
</dbReference>
<dbReference type="GO" id="GO:0031956">
    <property type="term" value="F:medium-chain fatty acid-CoA ligase activity"/>
    <property type="evidence" value="ECO:0007669"/>
    <property type="project" value="TreeGrafter"/>
</dbReference>
<dbReference type="InParanoid" id="B7FR06"/>
<dbReference type="Pfam" id="PF00550">
    <property type="entry name" value="PP-binding"/>
    <property type="match status" value="1"/>
</dbReference>
<proteinExistence type="predicted"/>
<reference evidence="3 4" key="1">
    <citation type="journal article" date="2008" name="Nature">
        <title>The Phaeodactylum genome reveals the evolutionary history of diatom genomes.</title>
        <authorList>
            <person name="Bowler C."/>
            <person name="Allen A.E."/>
            <person name="Badger J.H."/>
            <person name="Grimwood J."/>
            <person name="Jabbari K."/>
            <person name="Kuo A."/>
            <person name="Maheswari U."/>
            <person name="Martens C."/>
            <person name="Maumus F."/>
            <person name="Otillar R.P."/>
            <person name="Rayko E."/>
            <person name="Salamov A."/>
            <person name="Vandepoele K."/>
            <person name="Beszteri B."/>
            <person name="Gruber A."/>
            <person name="Heijde M."/>
            <person name="Katinka M."/>
            <person name="Mock T."/>
            <person name="Valentin K."/>
            <person name="Verret F."/>
            <person name="Berges J.A."/>
            <person name="Brownlee C."/>
            <person name="Cadoret J.P."/>
            <person name="Chiovitti A."/>
            <person name="Choi C.J."/>
            <person name="Coesel S."/>
            <person name="De Martino A."/>
            <person name="Detter J.C."/>
            <person name="Durkin C."/>
            <person name="Falciatore A."/>
            <person name="Fournet J."/>
            <person name="Haruta M."/>
            <person name="Huysman M.J."/>
            <person name="Jenkins B.D."/>
            <person name="Jiroutova K."/>
            <person name="Jorgensen R.E."/>
            <person name="Joubert Y."/>
            <person name="Kaplan A."/>
            <person name="Kroger N."/>
            <person name="Kroth P.G."/>
            <person name="La Roche J."/>
            <person name="Lindquist E."/>
            <person name="Lommer M."/>
            <person name="Martin-Jezequel V."/>
            <person name="Lopez P.J."/>
            <person name="Lucas S."/>
            <person name="Mangogna M."/>
            <person name="McGinnis K."/>
            <person name="Medlin L.K."/>
            <person name="Montsant A."/>
            <person name="Oudot-Le Secq M.P."/>
            <person name="Napoli C."/>
            <person name="Obornik M."/>
            <person name="Parker M.S."/>
            <person name="Petit J.L."/>
            <person name="Porcel B.M."/>
            <person name="Poulsen N."/>
            <person name="Robison M."/>
            <person name="Rychlewski L."/>
            <person name="Rynearson T.A."/>
            <person name="Schmutz J."/>
            <person name="Shapiro H."/>
            <person name="Siaut M."/>
            <person name="Stanley M."/>
            <person name="Sussman M.R."/>
            <person name="Taylor A.R."/>
            <person name="Vardi A."/>
            <person name="von Dassow P."/>
            <person name="Vyverman W."/>
            <person name="Willis A."/>
            <person name="Wyrwicz L.S."/>
            <person name="Rokhsar D.S."/>
            <person name="Weissenbach J."/>
            <person name="Armbrust E.V."/>
            <person name="Green B.R."/>
            <person name="Van de Peer Y."/>
            <person name="Grigoriev I.V."/>
        </authorList>
    </citation>
    <scope>NUCLEOTIDE SEQUENCE [LARGE SCALE GENOMIC DNA]</scope>
    <source>
        <strain evidence="3 4">CCAP 1055/1</strain>
    </source>
</reference>
<dbReference type="PANTHER" id="PTHR43201">
    <property type="entry name" value="ACYL-COA SYNTHETASE"/>
    <property type="match status" value="1"/>
</dbReference>
<accession>B7FR06</accession>
<keyword evidence="1" id="KW-1133">Transmembrane helix</keyword>
<name>B7FR06_PHATC</name>
<keyword evidence="1" id="KW-0472">Membrane</keyword>
<keyword evidence="1" id="KW-0812">Transmembrane</keyword>
<dbReference type="PROSITE" id="PS50075">
    <property type="entry name" value="CARRIER"/>
    <property type="match status" value="1"/>
</dbReference>
<dbReference type="OMA" id="HTRWWLT"/>
<dbReference type="Gene3D" id="3.30.300.30">
    <property type="match status" value="1"/>
</dbReference>
<dbReference type="SUPFAM" id="SSF51161">
    <property type="entry name" value="Trimeric LpxA-like enzymes"/>
    <property type="match status" value="3"/>
</dbReference>
<dbReference type="SMR" id="B7FR06"/>
<dbReference type="STRING" id="556484.B7FR06"/>
<dbReference type="GO" id="GO:0006631">
    <property type="term" value="P:fatty acid metabolic process"/>
    <property type="evidence" value="ECO:0007669"/>
    <property type="project" value="TreeGrafter"/>
</dbReference>
<sequence>MAPQQRIEAVLDKEGTTPVLPLLQAAQHLLKPNGSIVGRDVADTIRPLFRTFCSAIPTFYEEAKTKPALASIDGRSPISHSRIHEFIVNEYGPTLHALGFGRGHRIALVLPNGPELALAIVATAQYASCVPLSANGAASELKADLLRAGVDLVVGPYSGRIHNDFIQNSQATDERFHVMPWTETDWSMFAEIEQTATGLGIPFAGLVPSPYESGIFKIVTNAATDTLRFSDRHEIICPINRSTKAFLTKENTLNDEVLVLFTSGTTGNKKLVPHQLGDILTAATTIALSWALTPDDVNCNLMPLFHVGGIVRQVFSPLVSGGCVICCPSFDPSIFWLLHVTKQAFTWYYAAPTMHQLILQTGQADGFLVEGKHCPPLRMIANAAGGLLPSLALQLRDTFVGATVLPSYGMTECMPISSPPATYQLEKPGTSGVAVGPEIAILNTTTMKSLPIGEDGPICVRGDPCFRGYGRIANDFSEAVNDTFMADGWFNTGDLGHLDKDGYLFITGRSKEVINRGGEIISPMEVEEAVLSHSDISLAAAFSAPHDVLQEVVGIVVVMMADRPRLDLASLHEFLGERLAAPKWPQCLIFMDGLPKSHTNKLLRVKLGSRLGLPELRDDMLAIDRTWEGKCPPQGTPLDVAIPVFPVSVSAEEIEEKLASMLVTTKNQNLRVIPHSTRTGSLVCYVYNLDRMDAILLARKALPRYAVPSHFVSLDTIELLSGKVLPSPSMKDAVASLLQRSSSANTIDPVVDNLQSLFAELLSLDYLPGPEANFFHIGGSSMLASQLASKLRKQFGIACSGAEIFHSTNCNDLAKLIYQRSDDFATISPIDSKLNDQSGPSGRVVDDHGAPFPSKRLAMDGSFLRSLFQLVPILIIFPIWQISRYILFFCFLLWSIDVVPGTRDIGTFIAAYLAFHLCWITITPLVFVAIKWSVIGRYKAGRYPIWGSYYLRWWFVDICRKLFLRGIWGSNEVYLNIYYRLLGAKIGKGARISLEADLAEFDLVNVGENAAVEDCTLRAFGVDNGAMILGPVHVGNNGSVGAKSVVAPFTSVPDDGHLGPVTSSYEVGKALDLKNRQFNRRCLAEPSIWLQVCLGSPITFAVNCFAQIPSLLILIWMLRYKGQRGEEFLTLNDLMEWLCDPKRIPFYIGIRVARNIVSPFFYMAAAIVAKKTVIGKFTAGPRDTWSSWSLFRHWLAATLFSRKKIQAVTDLIGRHYELVSVLYRLLGAKVGKRVFWPGSQPVFTGEFDLLEIGDDVVFGSRSGIFMTTDTSCEKVVLCAGANVADNCVVLPGSVVGKNAVLGSNSVCPLGWYLPEGSVWFGSKGCEPDCLDKGVVTDFDGPILVTDIDVKTVPMVGDATTLRPFGKAFYRGEASYSVWPLHVIIAATLLIRSILSVFHTLPLLGAIQGGGAILYGLPLIDRVYDSHEYNFFHVYFAILFVFFFTHALRVALWLVIELTAKWTLMGRREEGRYNYDTSSYAQRWELYQLISKVRKFNRLNFLDFLSGTPFMAAYFRLNGGRIGRDCCLFPAGADPFMPEPDLVTMGDRCVVDCASIVCHLNTRGNFELARITLENECTLRTRSRLQQGCYMEHGSQLLEKSLAMTGEVIEANSVWQGGPASWWFQYSQRSLYMADEEETADEKTNLLKAKVSSYNVQL</sequence>
<dbReference type="eggNOG" id="KOG1176">
    <property type="taxonomic scope" value="Eukaryota"/>
</dbReference>
<dbReference type="Gene3D" id="2.160.10.10">
    <property type="entry name" value="Hexapeptide repeat proteins"/>
    <property type="match status" value="1"/>
</dbReference>
<dbReference type="InterPro" id="IPR036736">
    <property type="entry name" value="ACP-like_sf"/>
</dbReference>
<feature type="transmembrane region" description="Helical" evidence="1">
    <location>
        <begin position="1400"/>
        <end position="1419"/>
    </location>
</feature>
<dbReference type="GeneID" id="7196578"/>
<evidence type="ECO:0000313" key="4">
    <source>
        <dbReference type="Proteomes" id="UP000000759"/>
    </source>
</evidence>
<dbReference type="EMBL" id="CM000605">
    <property type="protein sequence ID" value="EEC51424.1"/>
    <property type="molecule type" value="Genomic_DNA"/>
</dbReference>
<dbReference type="SUPFAM" id="SSF47336">
    <property type="entry name" value="ACP-like"/>
    <property type="match status" value="1"/>
</dbReference>
<organism evidence="3 4">
    <name type="scientific">Phaeodactylum tricornutum (strain CCAP 1055/1)</name>
    <dbReference type="NCBI Taxonomy" id="556484"/>
    <lineage>
        <taxon>Eukaryota</taxon>
        <taxon>Sar</taxon>
        <taxon>Stramenopiles</taxon>
        <taxon>Ochrophyta</taxon>
        <taxon>Bacillariophyta</taxon>
        <taxon>Bacillariophyceae</taxon>
        <taxon>Bacillariophycidae</taxon>
        <taxon>Naviculales</taxon>
        <taxon>Phaeodactylaceae</taxon>
        <taxon>Phaeodactylum</taxon>
    </lineage>
</organism>
<dbReference type="InterPro" id="IPR042099">
    <property type="entry name" value="ANL_N_sf"/>
</dbReference>
<dbReference type="InterPro" id="IPR025110">
    <property type="entry name" value="AMP-bd_C"/>
</dbReference>
<feature type="domain" description="Carrier" evidence="2">
    <location>
        <begin position="745"/>
        <end position="821"/>
    </location>
</feature>
<dbReference type="KEGG" id="pti:PHATRDRAFT_43214"/>
<dbReference type="Gene3D" id="3.40.50.12780">
    <property type="entry name" value="N-terminal domain of ligase-like"/>
    <property type="match status" value="1"/>
</dbReference>
<dbReference type="HOGENOM" id="CLU_003997_0_0_1"/>
<dbReference type="Proteomes" id="UP000000759">
    <property type="component" value="Chromosome 1"/>
</dbReference>
<evidence type="ECO:0000256" key="1">
    <source>
        <dbReference type="SAM" id="Phobius"/>
    </source>
</evidence>
<keyword evidence="4" id="KW-1185">Reference proteome</keyword>
<feature type="transmembrane region" description="Helical" evidence="1">
    <location>
        <begin position="1431"/>
        <end position="1455"/>
    </location>
</feature>